<dbReference type="Pfam" id="PF04190">
    <property type="entry name" value="GET4"/>
    <property type="match status" value="1"/>
</dbReference>
<dbReference type="Gene3D" id="1.25.40.10">
    <property type="entry name" value="Tetratricopeptide repeat domain"/>
    <property type="match status" value="1"/>
</dbReference>
<evidence type="ECO:0000256" key="5">
    <source>
        <dbReference type="SAM" id="MobiDB-lite"/>
    </source>
</evidence>
<evidence type="ECO:0000256" key="2">
    <source>
        <dbReference type="ARBA" id="ARBA00005351"/>
    </source>
</evidence>
<reference evidence="6" key="2">
    <citation type="submission" date="2017-10" db="EMBL/GenBank/DDBJ databases">
        <title>Ladona fulva Genome sequencing and assembly.</title>
        <authorList>
            <person name="Murali S."/>
            <person name="Richards S."/>
            <person name="Bandaranaike D."/>
            <person name="Bellair M."/>
            <person name="Blankenburg K."/>
            <person name="Chao H."/>
            <person name="Dinh H."/>
            <person name="Doddapaneni H."/>
            <person name="Dugan-Rocha S."/>
            <person name="Elkadiri S."/>
            <person name="Gnanaolivu R."/>
            <person name="Hernandez B."/>
            <person name="Skinner E."/>
            <person name="Javaid M."/>
            <person name="Lee S."/>
            <person name="Li M."/>
            <person name="Ming W."/>
            <person name="Munidasa M."/>
            <person name="Muniz J."/>
            <person name="Nguyen L."/>
            <person name="Hughes D."/>
            <person name="Osuji N."/>
            <person name="Pu L.-L."/>
            <person name="Puazo M."/>
            <person name="Qu C."/>
            <person name="Quiroz J."/>
            <person name="Raj R."/>
            <person name="Weissenberger G."/>
            <person name="Xin Y."/>
            <person name="Zou X."/>
            <person name="Han Y."/>
            <person name="Worley K."/>
            <person name="Muzny D."/>
            <person name="Gibbs R."/>
        </authorList>
    </citation>
    <scope>NUCLEOTIDE SEQUENCE</scope>
    <source>
        <strain evidence="6">Sampled in the wild</strain>
    </source>
</reference>
<evidence type="ECO:0000256" key="4">
    <source>
        <dbReference type="ARBA" id="ARBA00022490"/>
    </source>
</evidence>
<keyword evidence="3" id="KW-0813">Transport</keyword>
<accession>A0A8K0JUJ7</accession>
<comment type="subcellular location">
    <subcellularLocation>
        <location evidence="1">Cytoplasm</location>
        <location evidence="1">Cytosol</location>
    </subcellularLocation>
</comment>
<comment type="caution">
    <text evidence="6">The sequence shown here is derived from an EMBL/GenBank/DDBJ whole genome shotgun (WGS) entry which is preliminary data.</text>
</comment>
<name>A0A8K0JUJ7_LADFU</name>
<comment type="similarity">
    <text evidence="2">Belongs to the GET4 family.</text>
</comment>
<dbReference type="AlphaFoldDB" id="A0A8K0JUJ7"/>
<proteinExistence type="inferred from homology"/>
<dbReference type="EMBL" id="KZ308136">
    <property type="protein sequence ID" value="KAG8222509.1"/>
    <property type="molecule type" value="Genomic_DNA"/>
</dbReference>
<dbReference type="Proteomes" id="UP000792457">
    <property type="component" value="Unassembled WGS sequence"/>
</dbReference>
<dbReference type="GO" id="GO:0045048">
    <property type="term" value="P:protein insertion into ER membrane"/>
    <property type="evidence" value="ECO:0007669"/>
    <property type="project" value="InterPro"/>
</dbReference>
<organism evidence="6 7">
    <name type="scientific">Ladona fulva</name>
    <name type="common">Scarce chaser dragonfly</name>
    <name type="synonym">Libellula fulva</name>
    <dbReference type="NCBI Taxonomy" id="123851"/>
    <lineage>
        <taxon>Eukaryota</taxon>
        <taxon>Metazoa</taxon>
        <taxon>Ecdysozoa</taxon>
        <taxon>Arthropoda</taxon>
        <taxon>Hexapoda</taxon>
        <taxon>Insecta</taxon>
        <taxon>Pterygota</taxon>
        <taxon>Palaeoptera</taxon>
        <taxon>Odonata</taxon>
        <taxon>Epiprocta</taxon>
        <taxon>Anisoptera</taxon>
        <taxon>Libelluloidea</taxon>
        <taxon>Libellulidae</taxon>
        <taxon>Ladona</taxon>
    </lineage>
</organism>
<keyword evidence="7" id="KW-1185">Reference proteome</keyword>
<protein>
    <recommendedName>
        <fullName evidence="8">Golgi to ER traffic protein 4 homolog</fullName>
    </recommendedName>
</protein>
<dbReference type="PANTHER" id="PTHR12875">
    <property type="entry name" value="GOLGI TO ER TRAFFIC PROTEIN 4 HOMOLOG"/>
    <property type="match status" value="1"/>
</dbReference>
<feature type="region of interest" description="Disordered" evidence="5">
    <location>
        <begin position="311"/>
        <end position="335"/>
    </location>
</feature>
<evidence type="ECO:0000256" key="3">
    <source>
        <dbReference type="ARBA" id="ARBA00022448"/>
    </source>
</evidence>
<reference evidence="6" key="1">
    <citation type="submission" date="2013-04" db="EMBL/GenBank/DDBJ databases">
        <authorList>
            <person name="Qu J."/>
            <person name="Murali S.C."/>
            <person name="Bandaranaike D."/>
            <person name="Bellair M."/>
            <person name="Blankenburg K."/>
            <person name="Chao H."/>
            <person name="Dinh H."/>
            <person name="Doddapaneni H."/>
            <person name="Downs B."/>
            <person name="Dugan-Rocha S."/>
            <person name="Elkadiri S."/>
            <person name="Gnanaolivu R.D."/>
            <person name="Hernandez B."/>
            <person name="Javaid M."/>
            <person name="Jayaseelan J.C."/>
            <person name="Lee S."/>
            <person name="Li M."/>
            <person name="Ming W."/>
            <person name="Munidasa M."/>
            <person name="Muniz J."/>
            <person name="Nguyen L."/>
            <person name="Ongeri F."/>
            <person name="Osuji N."/>
            <person name="Pu L.-L."/>
            <person name="Puazo M."/>
            <person name="Qu C."/>
            <person name="Quiroz J."/>
            <person name="Raj R."/>
            <person name="Weissenberger G."/>
            <person name="Xin Y."/>
            <person name="Zou X."/>
            <person name="Han Y."/>
            <person name="Richards S."/>
            <person name="Worley K."/>
            <person name="Muzny D."/>
            <person name="Gibbs R."/>
        </authorList>
    </citation>
    <scope>NUCLEOTIDE SEQUENCE</scope>
    <source>
        <strain evidence="6">Sampled in the wild</strain>
    </source>
</reference>
<dbReference type="GO" id="GO:0071818">
    <property type="term" value="C:BAT3 complex"/>
    <property type="evidence" value="ECO:0007669"/>
    <property type="project" value="TreeGrafter"/>
</dbReference>
<dbReference type="FunFam" id="1.25.40.10:FF:000060">
    <property type="entry name" value="Golgi to ER traffic protein 4 homolog"/>
    <property type="match status" value="1"/>
</dbReference>
<evidence type="ECO:0000313" key="6">
    <source>
        <dbReference type="EMBL" id="KAG8222509.1"/>
    </source>
</evidence>
<gene>
    <name evidence="6" type="ORF">J437_LFUL004545</name>
</gene>
<dbReference type="InterPro" id="IPR011990">
    <property type="entry name" value="TPR-like_helical_dom_sf"/>
</dbReference>
<keyword evidence="4" id="KW-0963">Cytoplasm</keyword>
<evidence type="ECO:0000313" key="7">
    <source>
        <dbReference type="Proteomes" id="UP000792457"/>
    </source>
</evidence>
<sequence>MAAGKLQGVQRVLGKLQASINAGNYYEAHQMYRTLYFRYCAQKKYEELLELLYDGSILFFSHDQQSSGADISLLYVDVLVKSKTQPSETYINKICGLFAMMKGDEVPERETFLASALRWSTTGKNSNQQFKTGHPLLHRSIAQIYWQEKNYAMARYHFLHSTDGPGCAKMLVELHTQRGYASEIDLFIAQVVLQVYLSKICFCLYLCLRNKSTANEAFKSYTSQHPNIKRGPPYLLPLLNFIWFLLQAVEGGKLPVFTILCEQYQPCIKRDPSYREYLDKIGQIFFGVAPPQKPQGLFSNFLDSIMSVMENSDSEEDGRPSTSGVQQRMETDELD</sequence>
<evidence type="ECO:0008006" key="8">
    <source>
        <dbReference type="Google" id="ProtNLM"/>
    </source>
</evidence>
<dbReference type="InterPro" id="IPR007317">
    <property type="entry name" value="GET4"/>
</dbReference>
<evidence type="ECO:0000256" key="1">
    <source>
        <dbReference type="ARBA" id="ARBA00004514"/>
    </source>
</evidence>
<dbReference type="PANTHER" id="PTHR12875:SF0">
    <property type="entry name" value="GOLGI TO ER TRAFFIC PROTEIN 4 HOMOLOG"/>
    <property type="match status" value="1"/>
</dbReference>
<dbReference type="OrthoDB" id="10252405at2759"/>